<protein>
    <submittedName>
        <fullName evidence="2">IS3 family transposase</fullName>
    </submittedName>
</protein>
<evidence type="ECO:0000259" key="1">
    <source>
        <dbReference type="Pfam" id="PF13276"/>
    </source>
</evidence>
<dbReference type="Pfam" id="PF13276">
    <property type="entry name" value="HTH_21"/>
    <property type="match status" value="1"/>
</dbReference>
<feature type="non-terminal residue" evidence="2">
    <location>
        <position position="42"/>
    </location>
</feature>
<dbReference type="Proteomes" id="UP000477951">
    <property type="component" value="Unassembled WGS sequence"/>
</dbReference>
<feature type="domain" description="HTH-like" evidence="1">
    <location>
        <begin position="3"/>
        <end position="42"/>
    </location>
</feature>
<dbReference type="InterPro" id="IPR025948">
    <property type="entry name" value="HTH-like_dom"/>
</dbReference>
<name>A0A6L6VGJ5_AGRVI</name>
<reference evidence="2 3" key="1">
    <citation type="submission" date="2019-12" db="EMBL/GenBank/DDBJ databases">
        <title>Whole-genome sequencing of Allorhizobium vitis.</title>
        <authorList>
            <person name="Gan H.M."/>
            <person name="Szegedi E."/>
            <person name="Burr T."/>
            <person name="Savka M.A."/>
        </authorList>
    </citation>
    <scope>NUCLEOTIDE SEQUENCE [LARGE SCALE GENOMIC DNA]</scope>
    <source>
        <strain evidence="2 3">CG516</strain>
    </source>
</reference>
<comment type="caution">
    <text evidence="2">The sequence shown here is derived from an EMBL/GenBank/DDBJ whole genome shotgun (WGS) entry which is preliminary data.</text>
</comment>
<sequence>MREAIKKVASERRRFGYRRIHVMLDRQGIVMNLKKLRRLYRE</sequence>
<proteinExistence type="predicted"/>
<evidence type="ECO:0000313" key="3">
    <source>
        <dbReference type="Proteomes" id="UP000477951"/>
    </source>
</evidence>
<organism evidence="2 3">
    <name type="scientific">Agrobacterium vitis</name>
    <name type="common">Rhizobium vitis</name>
    <dbReference type="NCBI Taxonomy" id="373"/>
    <lineage>
        <taxon>Bacteria</taxon>
        <taxon>Pseudomonadati</taxon>
        <taxon>Pseudomonadota</taxon>
        <taxon>Alphaproteobacteria</taxon>
        <taxon>Hyphomicrobiales</taxon>
        <taxon>Rhizobiaceae</taxon>
        <taxon>Rhizobium/Agrobacterium group</taxon>
        <taxon>Agrobacterium</taxon>
    </lineage>
</organism>
<gene>
    <name evidence="2" type="ORF">GOZ90_15545</name>
</gene>
<dbReference type="AlphaFoldDB" id="A0A6L6VGJ5"/>
<evidence type="ECO:0000313" key="2">
    <source>
        <dbReference type="EMBL" id="MUZ74101.1"/>
    </source>
</evidence>
<accession>A0A6L6VGJ5</accession>
<dbReference type="EMBL" id="WPHR01000013">
    <property type="protein sequence ID" value="MUZ74101.1"/>
    <property type="molecule type" value="Genomic_DNA"/>
</dbReference>